<sequence>MQLRTSVTSIQLSHLFMPRTHKRKLAAKYYRNHNDDKNEQALTAVAKGKLSIKQASKKFKIAYGTLSNKFHGRHCLKPGGKPVFSTEEKKLSKTLKVL</sequence>
<dbReference type="InterPro" id="IPR007889">
    <property type="entry name" value="HTH_Psq"/>
</dbReference>
<dbReference type="SUPFAM" id="SSF46689">
    <property type="entry name" value="Homeodomain-like"/>
    <property type="match status" value="1"/>
</dbReference>
<comment type="caution">
    <text evidence="3">The sequence shown here is derived from an EMBL/GenBank/DDBJ whole genome shotgun (WGS) entry which is preliminary data.</text>
</comment>
<dbReference type="Gene3D" id="1.10.10.60">
    <property type="entry name" value="Homeodomain-like"/>
    <property type="match status" value="1"/>
</dbReference>
<dbReference type="Pfam" id="PF05225">
    <property type="entry name" value="HTH_psq"/>
    <property type="match status" value="1"/>
</dbReference>
<evidence type="ECO:0000313" key="4">
    <source>
        <dbReference type="Proteomes" id="UP001353858"/>
    </source>
</evidence>
<dbReference type="GO" id="GO:0003677">
    <property type="term" value="F:DNA binding"/>
    <property type="evidence" value="ECO:0007669"/>
    <property type="project" value="InterPro"/>
</dbReference>
<comment type="subcellular location">
    <subcellularLocation>
        <location evidence="1">Nucleus</location>
    </subcellularLocation>
</comment>
<gene>
    <name evidence="3" type="ORF">RN001_013998</name>
</gene>
<evidence type="ECO:0000313" key="3">
    <source>
        <dbReference type="EMBL" id="KAK4874638.1"/>
    </source>
</evidence>
<dbReference type="Proteomes" id="UP001353858">
    <property type="component" value="Unassembled WGS sequence"/>
</dbReference>
<dbReference type="EMBL" id="JARPUR010000006">
    <property type="protein sequence ID" value="KAK4874638.1"/>
    <property type="molecule type" value="Genomic_DNA"/>
</dbReference>
<evidence type="ECO:0000259" key="2">
    <source>
        <dbReference type="Pfam" id="PF05225"/>
    </source>
</evidence>
<evidence type="ECO:0000256" key="1">
    <source>
        <dbReference type="ARBA" id="ARBA00004123"/>
    </source>
</evidence>
<protein>
    <recommendedName>
        <fullName evidence="2">HTH psq-type domain-containing protein</fullName>
    </recommendedName>
</protein>
<dbReference type="InterPro" id="IPR009057">
    <property type="entry name" value="Homeodomain-like_sf"/>
</dbReference>
<proteinExistence type="predicted"/>
<dbReference type="AlphaFoldDB" id="A0AAN7QDL3"/>
<keyword evidence="4" id="KW-1185">Reference proteome</keyword>
<dbReference type="GO" id="GO:0005634">
    <property type="term" value="C:nucleus"/>
    <property type="evidence" value="ECO:0007669"/>
    <property type="project" value="UniProtKB-SubCell"/>
</dbReference>
<feature type="domain" description="HTH psq-type" evidence="2">
    <location>
        <begin position="40"/>
        <end position="70"/>
    </location>
</feature>
<name>A0AAN7QDL3_9COLE</name>
<organism evidence="3 4">
    <name type="scientific">Aquatica leii</name>
    <dbReference type="NCBI Taxonomy" id="1421715"/>
    <lineage>
        <taxon>Eukaryota</taxon>
        <taxon>Metazoa</taxon>
        <taxon>Ecdysozoa</taxon>
        <taxon>Arthropoda</taxon>
        <taxon>Hexapoda</taxon>
        <taxon>Insecta</taxon>
        <taxon>Pterygota</taxon>
        <taxon>Neoptera</taxon>
        <taxon>Endopterygota</taxon>
        <taxon>Coleoptera</taxon>
        <taxon>Polyphaga</taxon>
        <taxon>Elateriformia</taxon>
        <taxon>Elateroidea</taxon>
        <taxon>Lampyridae</taxon>
        <taxon>Luciolinae</taxon>
        <taxon>Aquatica</taxon>
    </lineage>
</organism>
<reference evidence="4" key="1">
    <citation type="submission" date="2023-01" db="EMBL/GenBank/DDBJ databases">
        <title>Key to firefly adult light organ development and bioluminescence: homeobox transcription factors regulate luciferase expression and transportation to peroxisome.</title>
        <authorList>
            <person name="Fu X."/>
        </authorList>
    </citation>
    <scope>NUCLEOTIDE SEQUENCE [LARGE SCALE GENOMIC DNA]</scope>
</reference>
<accession>A0AAN7QDL3</accession>